<dbReference type="InterPro" id="IPR009057">
    <property type="entry name" value="Homeodomain-like_sf"/>
</dbReference>
<dbReference type="Gene3D" id="1.10.10.10">
    <property type="entry name" value="Winged helix-like DNA-binding domain superfamily/Winged helix DNA-binding domain"/>
    <property type="match status" value="1"/>
</dbReference>
<proteinExistence type="predicted"/>
<protein>
    <recommendedName>
        <fullName evidence="3">HTH rpiR-type domain-containing protein</fullName>
    </recommendedName>
</protein>
<dbReference type="AlphaFoldDB" id="A0A2K8KHC0"/>
<evidence type="ECO:0000313" key="2">
    <source>
        <dbReference type="Proteomes" id="UP000231179"/>
    </source>
</evidence>
<dbReference type="Proteomes" id="UP000231179">
    <property type="component" value="Chromosome"/>
</dbReference>
<reference evidence="1 2" key="1">
    <citation type="submission" date="2017-11" db="EMBL/GenBank/DDBJ databases">
        <title>Complete genome sequence of Spiroplasma clarkii CN-5 (DSM 19994).</title>
        <authorList>
            <person name="Tsai Y.-M."/>
            <person name="Chang A."/>
            <person name="Lo W.-S."/>
            <person name="Kuo C.-H."/>
        </authorList>
    </citation>
    <scope>NUCLEOTIDE SEQUENCE [LARGE SCALE GENOMIC DNA]</scope>
    <source>
        <strain evidence="1 2">CN-5</strain>
    </source>
</reference>
<accession>A0A2K8KHC0</accession>
<organism evidence="1 2">
    <name type="scientific">Spiroplasma clarkii</name>
    <dbReference type="NCBI Taxonomy" id="2139"/>
    <lineage>
        <taxon>Bacteria</taxon>
        <taxon>Bacillati</taxon>
        <taxon>Mycoplasmatota</taxon>
        <taxon>Mollicutes</taxon>
        <taxon>Entomoplasmatales</taxon>
        <taxon>Spiroplasmataceae</taxon>
        <taxon>Spiroplasma</taxon>
    </lineage>
</organism>
<dbReference type="RefSeq" id="WP_100254624.1">
    <property type="nucleotide sequence ID" value="NZ_CP024870.1"/>
</dbReference>
<gene>
    <name evidence="1" type="ORF">SCLAR_v1c07680</name>
</gene>
<sequence length="256" mass="29636">MISVYERVENLALDSKNTTFTTIAKQILSDFNEGIFRNQNELSDICFVSMSTVTQFSKATLCEGYKELTIRLKIEYENRMLVKPIRDAENVDELSLQVLEIINAWAIDAKEFILSLAKEINQKKRIWIAPSSQSLPATRNLHDILLNQGVDVKLMDSSTNLEVARHFDFKNELVLMVVTGRDTLTLQRILEYLEKLSRKVYIITTLNHAEEIPVVDGWNILYLNLNKYTDYKYKLHALNTLYFLLGEKIDNKPIIL</sequence>
<dbReference type="InterPro" id="IPR036388">
    <property type="entry name" value="WH-like_DNA-bd_sf"/>
</dbReference>
<evidence type="ECO:0000313" key="1">
    <source>
        <dbReference type="EMBL" id="ATX71083.1"/>
    </source>
</evidence>
<dbReference type="SUPFAM" id="SSF46689">
    <property type="entry name" value="Homeodomain-like"/>
    <property type="match status" value="1"/>
</dbReference>
<name>A0A2K8KHC0_9MOLU</name>
<dbReference type="EMBL" id="CP024870">
    <property type="protein sequence ID" value="ATX71083.1"/>
    <property type="molecule type" value="Genomic_DNA"/>
</dbReference>
<keyword evidence="2" id="KW-1185">Reference proteome</keyword>
<evidence type="ECO:0008006" key="3">
    <source>
        <dbReference type="Google" id="ProtNLM"/>
    </source>
</evidence>